<proteinExistence type="predicted"/>
<dbReference type="EMBL" id="AGQS02004313">
    <property type="protein sequence ID" value="KYF44733.1"/>
    <property type="molecule type" value="Genomic_DNA"/>
</dbReference>
<comment type="caution">
    <text evidence="2">The sequence shown here is derived from an EMBL/GenBank/DDBJ whole genome shotgun (WGS) entry which is preliminary data.</text>
</comment>
<reference evidence="2 3" key="1">
    <citation type="journal article" date="2016" name="Nat. Commun.">
        <title>Local admixture of amplified and diversified secreted pathogenesis determinants shapes mosaic Toxoplasma gondii genomes.</title>
        <authorList>
            <person name="Lorenzi H."/>
            <person name="Khan A."/>
            <person name="Behnke M.S."/>
            <person name="Namasivayam S."/>
            <person name="Swapna L.S."/>
            <person name="Hadjithomas M."/>
            <person name="Karamycheva S."/>
            <person name="Pinney D."/>
            <person name="Brunk B.P."/>
            <person name="Ajioka J.W."/>
            <person name="Ajzenberg D."/>
            <person name="Boothroyd J.C."/>
            <person name="Boyle J.P."/>
            <person name="Darde M.L."/>
            <person name="Diaz-Miranda M.A."/>
            <person name="Dubey J.P."/>
            <person name="Fritz H.M."/>
            <person name="Gennari S.M."/>
            <person name="Gregory B.D."/>
            <person name="Kim K."/>
            <person name="Saeij J.P."/>
            <person name="Su C."/>
            <person name="White M.W."/>
            <person name="Zhu X.Q."/>
            <person name="Howe D.K."/>
            <person name="Rosenthal B.M."/>
            <person name="Grigg M.E."/>
            <person name="Parkinson J."/>
            <person name="Liu L."/>
            <person name="Kissinger J.C."/>
            <person name="Roos D.S."/>
            <person name="Sibley L.D."/>
        </authorList>
    </citation>
    <scope>NUCLEOTIDE SEQUENCE [LARGE SCALE GENOMIC DNA]</scope>
    <source>
        <strain evidence="2 3">ARI</strain>
    </source>
</reference>
<accession>A0A139Y136</accession>
<keyword evidence="2" id="KW-0540">Nuclease</keyword>
<evidence type="ECO:0000256" key="1">
    <source>
        <dbReference type="SAM" id="MobiDB-lite"/>
    </source>
</evidence>
<name>A0A139Y136_TOXGO</name>
<dbReference type="GO" id="GO:0140078">
    <property type="term" value="F:class I DNA-(apurinic or apyrimidinic site) endonuclease activity"/>
    <property type="evidence" value="ECO:0007669"/>
    <property type="project" value="UniProtKB-EC"/>
</dbReference>
<dbReference type="Proteomes" id="UP000074247">
    <property type="component" value="Unassembled WGS sequence"/>
</dbReference>
<evidence type="ECO:0000313" key="2">
    <source>
        <dbReference type="EMBL" id="KYF44733.1"/>
    </source>
</evidence>
<gene>
    <name evidence="2" type="ORF">TGARI_305920B</name>
</gene>
<evidence type="ECO:0000313" key="3">
    <source>
        <dbReference type="Proteomes" id="UP000074247"/>
    </source>
</evidence>
<protein>
    <submittedName>
        <fullName evidence="2">Endonuclease III family 1 protein</fullName>
        <ecNumber evidence="2">4.2.99.18</ecNumber>
    </submittedName>
</protein>
<sequence length="60" mass="6725">ASVGRNKSPLRRLRPADLPPRESVVFCMQGESVVSRRSQGLSEGEEDPRDRSRSISSERL</sequence>
<dbReference type="AlphaFoldDB" id="A0A139Y136"/>
<feature type="non-terminal residue" evidence="2">
    <location>
        <position position="1"/>
    </location>
</feature>
<organism evidence="2 3">
    <name type="scientific">Toxoplasma gondii ARI</name>
    <dbReference type="NCBI Taxonomy" id="1074872"/>
    <lineage>
        <taxon>Eukaryota</taxon>
        <taxon>Sar</taxon>
        <taxon>Alveolata</taxon>
        <taxon>Apicomplexa</taxon>
        <taxon>Conoidasida</taxon>
        <taxon>Coccidia</taxon>
        <taxon>Eucoccidiorida</taxon>
        <taxon>Eimeriorina</taxon>
        <taxon>Sarcocystidae</taxon>
        <taxon>Toxoplasma</taxon>
    </lineage>
</organism>
<keyword evidence="2" id="KW-0255">Endonuclease</keyword>
<dbReference type="EC" id="4.2.99.18" evidence="2"/>
<dbReference type="VEuPathDB" id="ToxoDB:TGARI_305920B"/>
<feature type="non-terminal residue" evidence="2">
    <location>
        <position position="60"/>
    </location>
</feature>
<feature type="region of interest" description="Disordered" evidence="1">
    <location>
        <begin position="1"/>
        <end position="60"/>
    </location>
</feature>
<feature type="compositionally biased region" description="Basic and acidic residues" evidence="1">
    <location>
        <begin position="48"/>
        <end position="60"/>
    </location>
</feature>
<keyword evidence="2" id="KW-0378">Hydrolase</keyword>
<keyword evidence="2" id="KW-0456">Lyase</keyword>